<dbReference type="GO" id="GO:0004252">
    <property type="term" value="F:serine-type endopeptidase activity"/>
    <property type="evidence" value="ECO:0007669"/>
    <property type="project" value="InterPro"/>
</dbReference>
<dbReference type="SUPFAM" id="SSF50494">
    <property type="entry name" value="Trypsin-like serine proteases"/>
    <property type="match status" value="1"/>
</dbReference>
<feature type="transmembrane region" description="Helical" evidence="8">
    <location>
        <begin position="42"/>
        <end position="59"/>
    </location>
</feature>
<dbReference type="Proteomes" id="UP000050525">
    <property type="component" value="Unassembled WGS sequence"/>
</dbReference>
<keyword evidence="10" id="KW-0378">Hydrolase</keyword>
<gene>
    <name evidence="10" type="primary">PRSS54</name>
    <name evidence="10" type="ORF">Y1Q_0003658</name>
</gene>
<dbReference type="InterPro" id="IPR001254">
    <property type="entry name" value="Trypsin_dom"/>
</dbReference>
<feature type="domain" description="Peptidase S1" evidence="9">
    <location>
        <begin position="343"/>
        <end position="583"/>
    </location>
</feature>
<dbReference type="GO" id="GO:0006508">
    <property type="term" value="P:proteolysis"/>
    <property type="evidence" value="ECO:0007669"/>
    <property type="project" value="UniProtKB-KW"/>
</dbReference>
<keyword evidence="2 8" id="KW-0812">Transmembrane</keyword>
<evidence type="ECO:0000256" key="5">
    <source>
        <dbReference type="ARBA" id="ARBA00023136"/>
    </source>
</evidence>
<keyword evidence="3" id="KW-0256">Endoplasmic reticulum</keyword>
<feature type="region of interest" description="Disordered" evidence="7">
    <location>
        <begin position="609"/>
        <end position="631"/>
    </location>
</feature>
<dbReference type="CDD" id="cd00190">
    <property type="entry name" value="Tryp_SPc"/>
    <property type="match status" value="1"/>
</dbReference>
<keyword evidence="6" id="KW-1015">Disulfide bond</keyword>
<dbReference type="PANTHER" id="PTHR24250:SF45">
    <property type="entry name" value="INACTIVE SERINE PROTEASE 54"/>
    <property type="match status" value="1"/>
</dbReference>
<dbReference type="InterPro" id="IPR043504">
    <property type="entry name" value="Peptidase_S1_PA_chymotrypsin"/>
</dbReference>
<dbReference type="PANTHER" id="PTHR24250">
    <property type="entry name" value="CHYMOTRYPSIN-RELATED"/>
    <property type="match status" value="1"/>
</dbReference>
<dbReference type="Pfam" id="PF00089">
    <property type="entry name" value="Trypsin"/>
    <property type="match status" value="1"/>
</dbReference>
<evidence type="ECO:0000256" key="2">
    <source>
        <dbReference type="ARBA" id="ARBA00022692"/>
    </source>
</evidence>
<keyword evidence="5 8" id="KW-0472">Membrane</keyword>
<keyword evidence="10" id="KW-0645">Protease</keyword>
<evidence type="ECO:0000256" key="8">
    <source>
        <dbReference type="SAM" id="Phobius"/>
    </source>
</evidence>
<evidence type="ECO:0000256" key="3">
    <source>
        <dbReference type="ARBA" id="ARBA00022824"/>
    </source>
</evidence>
<evidence type="ECO:0000256" key="1">
    <source>
        <dbReference type="ARBA" id="ARBA00004477"/>
    </source>
</evidence>
<proteinExistence type="predicted"/>
<evidence type="ECO:0000256" key="6">
    <source>
        <dbReference type="ARBA" id="ARBA00023157"/>
    </source>
</evidence>
<dbReference type="InterPro" id="IPR009003">
    <property type="entry name" value="Peptidase_S1_PA"/>
</dbReference>
<sequence length="677" mass="76278">MKVHPTMKCYKQEIKSPVEHSCHSLCESLLSYRSGFSNFQGIFNWSVVLLVVTHIHLSLENFINAKASILFALPAVFIERYLKKLTGQAYYKTCTEYAIAPSTETNHWRLPSVSDGRSRLEGTLSEDKGISLKLYDMDASVGGLLTLFVYITIALKLVSYYQVNHWYREGNSRPTKGTARIQAESSSYRSRKNERGQTKQILYTVNLKVKGISLSSHAGANPAGNRVHLARRIHCKTSDWQFYFDWWNADSLLQFWSRWNIPAHKWLDRHIYRPLLQHGYDKWQARMTMFLLSACFYKVPLACIMKRLFGGNAGSQAANNIKQLHGRRTGCLVLLFLCFSYSLVAGCGTQISLAPSSTAQEFVAVGEFPWVVSLQDLQHKHLAFGCILSEYWILSAASRLQNRHPALAMVGMTDLNMQQKVQLRYSIKTIIPYEDFDEITRYNNIALLKTATPVQFSDTVQPICFPGRNLTASALENCWVSGWLYAKQAGNRAAVSFLRKLSVLDVDPCPLKRIITTECCSHRESDNVTGCLGDSGNPVMCQPKGTKRWVLSGVLSEGGMRCYGPFLYTKLSYYSDWISATTKKAGTTIYHTFARGHAASPAPTEYLQGSNYSQGKQQQKGSKSSQVGLDRSKSKSAPLYYDYYSGEVLPIPDGSCCLPYPTQDTIAIFLLLCLLFY</sequence>
<accession>A0A151MSJ8</accession>
<organism evidence="10 11">
    <name type="scientific">Alligator mississippiensis</name>
    <name type="common">American alligator</name>
    <dbReference type="NCBI Taxonomy" id="8496"/>
    <lineage>
        <taxon>Eukaryota</taxon>
        <taxon>Metazoa</taxon>
        <taxon>Chordata</taxon>
        <taxon>Craniata</taxon>
        <taxon>Vertebrata</taxon>
        <taxon>Euteleostomi</taxon>
        <taxon>Archelosauria</taxon>
        <taxon>Archosauria</taxon>
        <taxon>Crocodylia</taxon>
        <taxon>Alligatoridae</taxon>
        <taxon>Alligatorinae</taxon>
        <taxon>Alligator</taxon>
    </lineage>
</organism>
<comment type="caution">
    <text evidence="10">The sequence shown here is derived from an EMBL/GenBank/DDBJ whole genome shotgun (WGS) entry which is preliminary data.</text>
</comment>
<dbReference type="InterPro" id="IPR004299">
    <property type="entry name" value="MBOAT_fam"/>
</dbReference>
<keyword evidence="4 8" id="KW-1133">Transmembrane helix</keyword>
<feature type="transmembrane region" description="Helical" evidence="8">
    <location>
        <begin position="330"/>
        <end position="353"/>
    </location>
</feature>
<dbReference type="PROSITE" id="PS50240">
    <property type="entry name" value="TRYPSIN_DOM"/>
    <property type="match status" value="1"/>
</dbReference>
<evidence type="ECO:0000313" key="10">
    <source>
        <dbReference type="EMBL" id="KYO27495.1"/>
    </source>
</evidence>
<feature type="region of interest" description="Disordered" evidence="7">
    <location>
        <begin position="172"/>
        <end position="194"/>
    </location>
</feature>
<comment type="subcellular location">
    <subcellularLocation>
        <location evidence="1">Endoplasmic reticulum membrane</location>
        <topology evidence="1">Multi-pass membrane protein</topology>
    </subcellularLocation>
</comment>
<evidence type="ECO:0000259" key="9">
    <source>
        <dbReference type="PROSITE" id="PS50240"/>
    </source>
</evidence>
<reference evidence="10 11" key="1">
    <citation type="journal article" date="2012" name="Genome Biol.">
        <title>Sequencing three crocodilian genomes to illuminate the evolution of archosaurs and amniotes.</title>
        <authorList>
            <person name="St John J.A."/>
            <person name="Braun E.L."/>
            <person name="Isberg S.R."/>
            <person name="Miles L.G."/>
            <person name="Chong A.Y."/>
            <person name="Gongora J."/>
            <person name="Dalzell P."/>
            <person name="Moran C."/>
            <person name="Bed'hom B."/>
            <person name="Abzhanov A."/>
            <person name="Burgess S.C."/>
            <person name="Cooksey A.M."/>
            <person name="Castoe T.A."/>
            <person name="Crawford N.G."/>
            <person name="Densmore L.D."/>
            <person name="Drew J.C."/>
            <person name="Edwards S.V."/>
            <person name="Faircloth B.C."/>
            <person name="Fujita M.K."/>
            <person name="Greenwold M.J."/>
            <person name="Hoffmann F.G."/>
            <person name="Howard J.M."/>
            <person name="Iguchi T."/>
            <person name="Janes D.E."/>
            <person name="Khan S.Y."/>
            <person name="Kohno S."/>
            <person name="de Koning A.J."/>
            <person name="Lance S.L."/>
            <person name="McCarthy F.M."/>
            <person name="McCormack J.E."/>
            <person name="Merchant M.E."/>
            <person name="Peterson D.G."/>
            <person name="Pollock D.D."/>
            <person name="Pourmand N."/>
            <person name="Raney B.J."/>
            <person name="Roessler K.A."/>
            <person name="Sanford J.R."/>
            <person name="Sawyer R.H."/>
            <person name="Schmidt C.J."/>
            <person name="Triplett E.W."/>
            <person name="Tuberville T.D."/>
            <person name="Venegas-Anaya M."/>
            <person name="Howard J.T."/>
            <person name="Jarvis E.D."/>
            <person name="Guillette L.J.Jr."/>
            <person name="Glenn T.C."/>
            <person name="Green R.E."/>
            <person name="Ray D.A."/>
        </authorList>
    </citation>
    <scope>NUCLEOTIDE SEQUENCE [LARGE SCALE GENOMIC DNA]</scope>
    <source>
        <strain evidence="10">KSC_2009_1</strain>
    </source>
</reference>
<feature type="transmembrane region" description="Helical" evidence="8">
    <location>
        <begin position="141"/>
        <end position="163"/>
    </location>
</feature>
<feature type="compositionally biased region" description="Low complexity" evidence="7">
    <location>
        <begin position="609"/>
        <end position="626"/>
    </location>
</feature>
<evidence type="ECO:0000313" key="11">
    <source>
        <dbReference type="Proteomes" id="UP000050525"/>
    </source>
</evidence>
<dbReference type="STRING" id="8496.A0A151MSJ8"/>
<dbReference type="SMART" id="SM00020">
    <property type="entry name" value="Tryp_SPc"/>
    <property type="match status" value="1"/>
</dbReference>
<dbReference type="Pfam" id="PF03062">
    <property type="entry name" value="MBOAT"/>
    <property type="match status" value="1"/>
</dbReference>
<evidence type="ECO:0000256" key="4">
    <source>
        <dbReference type="ARBA" id="ARBA00022989"/>
    </source>
</evidence>
<dbReference type="EMBL" id="AKHW03005169">
    <property type="protein sequence ID" value="KYO27495.1"/>
    <property type="molecule type" value="Genomic_DNA"/>
</dbReference>
<dbReference type="Gene3D" id="2.40.10.10">
    <property type="entry name" value="Trypsin-like serine proteases"/>
    <property type="match status" value="2"/>
</dbReference>
<keyword evidence="11" id="KW-1185">Reference proteome</keyword>
<dbReference type="AlphaFoldDB" id="A0A151MSJ8"/>
<dbReference type="eggNOG" id="KOG3627">
    <property type="taxonomic scope" value="Eukaryota"/>
</dbReference>
<name>A0A151MSJ8_ALLMI</name>
<evidence type="ECO:0000256" key="7">
    <source>
        <dbReference type="SAM" id="MobiDB-lite"/>
    </source>
</evidence>
<dbReference type="FunFam" id="2.40.10.10:FF:000068">
    <property type="entry name" value="transmembrane protease serine 2"/>
    <property type="match status" value="1"/>
</dbReference>
<dbReference type="GO" id="GO:0005789">
    <property type="term" value="C:endoplasmic reticulum membrane"/>
    <property type="evidence" value="ECO:0007669"/>
    <property type="project" value="UniProtKB-SubCell"/>
</dbReference>
<protein>
    <submittedName>
        <fullName evidence="10">Inactive serine protease 54 isoform C</fullName>
    </submittedName>
</protein>